<dbReference type="Pfam" id="PF24924">
    <property type="entry name" value="DUF7745"/>
    <property type="match status" value="1"/>
</dbReference>
<protein>
    <recommendedName>
        <fullName evidence="2">DUF7745 domain-containing protein</fullName>
    </recommendedName>
</protein>
<proteinExistence type="predicted"/>
<gene>
    <name evidence="3" type="ORF">HRI_002669800</name>
</gene>
<reference evidence="3" key="1">
    <citation type="submission" date="2023-05" db="EMBL/GenBank/DDBJ databases">
        <title>Genome and transcriptome analyses reveal genes involved in the formation of fine ridges on petal epidermal cells in Hibiscus trionum.</title>
        <authorList>
            <person name="Koshimizu S."/>
            <person name="Masuda S."/>
            <person name="Ishii T."/>
            <person name="Shirasu K."/>
            <person name="Hoshino A."/>
            <person name="Arita M."/>
        </authorList>
    </citation>
    <scope>NUCLEOTIDE SEQUENCE</scope>
    <source>
        <strain evidence="3">Hamamatsu line</strain>
    </source>
</reference>
<evidence type="ECO:0000313" key="4">
    <source>
        <dbReference type="Proteomes" id="UP001165190"/>
    </source>
</evidence>
<dbReference type="EMBL" id="BSYR01000024">
    <property type="protein sequence ID" value="GMI90005.1"/>
    <property type="molecule type" value="Genomic_DNA"/>
</dbReference>
<evidence type="ECO:0000259" key="2">
    <source>
        <dbReference type="Pfam" id="PF24924"/>
    </source>
</evidence>
<dbReference type="OrthoDB" id="1002396at2759"/>
<dbReference type="PANTHER" id="PTHR48200">
    <property type="entry name" value="PROTEIN, PUTATIVE-RELATED"/>
    <property type="match status" value="1"/>
</dbReference>
<evidence type="ECO:0000313" key="3">
    <source>
        <dbReference type="EMBL" id="GMI90005.1"/>
    </source>
</evidence>
<sequence>MSEDWVKCLIQNRGDNIALSWECIRDIIPTHPDEVMKMDLFALGIYGLIIFPRVLGNIDLTTLDLFERMKRKVNLIPAILTETFMSLNASRKHKEGSFRGCAQLLQVWIQSHFWKTPKKVLPDICLEGFSPLQEYLAKEWREDFNKKKWTKIFKNLHDEDIIWQTPWLGSVIHFLYKCGNYNWLMMSGLYGGIACAPLLVSRQFGSRQFVHVTSSLSHTEFAFMVMVQTAHRSWDHCYHIKMEGDSKCIFTHDYDFWRRGRVNDKIPKPDQGPSMSLEEHLRIVPSEADILRDGLEEVKKKMEALQTEHVSELYKESLDVDKRDGTIKGSKKRKCRSKGEDDLLPTGFY</sequence>
<comment type="caution">
    <text evidence="3">The sequence shown here is derived from an EMBL/GenBank/DDBJ whole genome shotgun (WGS) entry which is preliminary data.</text>
</comment>
<dbReference type="PANTHER" id="PTHR48200:SF1">
    <property type="entry name" value="AMINOTRANSFERASE-LIKE PLANT MOBILE DOMAIN-CONTAINING PROTEIN"/>
    <property type="match status" value="1"/>
</dbReference>
<dbReference type="AlphaFoldDB" id="A0A9W7M956"/>
<dbReference type="Proteomes" id="UP001165190">
    <property type="component" value="Unassembled WGS sequence"/>
</dbReference>
<feature type="domain" description="DUF7745" evidence="2">
    <location>
        <begin position="37"/>
        <end position="262"/>
    </location>
</feature>
<keyword evidence="4" id="KW-1185">Reference proteome</keyword>
<accession>A0A9W7M956</accession>
<feature type="region of interest" description="Disordered" evidence="1">
    <location>
        <begin position="324"/>
        <end position="349"/>
    </location>
</feature>
<evidence type="ECO:0000256" key="1">
    <source>
        <dbReference type="SAM" id="MobiDB-lite"/>
    </source>
</evidence>
<dbReference type="InterPro" id="IPR056647">
    <property type="entry name" value="DUF7745"/>
</dbReference>
<organism evidence="3 4">
    <name type="scientific">Hibiscus trionum</name>
    <name type="common">Flower of an hour</name>
    <dbReference type="NCBI Taxonomy" id="183268"/>
    <lineage>
        <taxon>Eukaryota</taxon>
        <taxon>Viridiplantae</taxon>
        <taxon>Streptophyta</taxon>
        <taxon>Embryophyta</taxon>
        <taxon>Tracheophyta</taxon>
        <taxon>Spermatophyta</taxon>
        <taxon>Magnoliopsida</taxon>
        <taxon>eudicotyledons</taxon>
        <taxon>Gunneridae</taxon>
        <taxon>Pentapetalae</taxon>
        <taxon>rosids</taxon>
        <taxon>malvids</taxon>
        <taxon>Malvales</taxon>
        <taxon>Malvaceae</taxon>
        <taxon>Malvoideae</taxon>
        <taxon>Hibiscus</taxon>
    </lineage>
</organism>
<name>A0A9W7M956_HIBTR</name>